<dbReference type="RefSeq" id="WP_265164304.1">
    <property type="nucleotide sequence ID" value="NZ_CP069620.1"/>
</dbReference>
<accession>A0ABY6NSK6</accession>
<dbReference type="Gene3D" id="3.40.30.10">
    <property type="entry name" value="Glutaredoxin"/>
    <property type="match status" value="1"/>
</dbReference>
<evidence type="ECO:0000313" key="3">
    <source>
        <dbReference type="EMBL" id="UZH55894.1"/>
    </source>
</evidence>
<feature type="domain" description="Thioredoxin" evidence="2">
    <location>
        <begin position="82"/>
        <end position="169"/>
    </location>
</feature>
<organism evidence="3 4">
    <name type="scientific">Salinimicrobium tongyeongense</name>
    <dbReference type="NCBI Taxonomy" id="2809707"/>
    <lineage>
        <taxon>Bacteria</taxon>
        <taxon>Pseudomonadati</taxon>
        <taxon>Bacteroidota</taxon>
        <taxon>Flavobacteriia</taxon>
        <taxon>Flavobacteriales</taxon>
        <taxon>Flavobacteriaceae</taxon>
        <taxon>Salinimicrobium</taxon>
    </lineage>
</organism>
<evidence type="ECO:0000256" key="1">
    <source>
        <dbReference type="SAM" id="SignalP"/>
    </source>
</evidence>
<keyword evidence="1" id="KW-0732">Signal</keyword>
<sequence>MKIFLYLLLLITAANCGNSNNAENGQETTAPISQEEETGNLIGEINREDLQQAPFSAWFDPMYQSYKPGEEALSTIKENINEYDIIMFMGTWCADSQREVPKFYKLLELSDYDLDRLQVMAVREDKTLPNKMEEEYDVTYVPTIIFLKDGEEAGRFVEYPQEELEDDIAKIVSGQEYSHSYE</sequence>
<proteinExistence type="predicted"/>
<protein>
    <submittedName>
        <fullName evidence="3">Thioredoxin family protein</fullName>
    </submittedName>
</protein>
<dbReference type="EMBL" id="CP069620">
    <property type="protein sequence ID" value="UZH55894.1"/>
    <property type="molecule type" value="Genomic_DNA"/>
</dbReference>
<dbReference type="InterPro" id="IPR013766">
    <property type="entry name" value="Thioredoxin_domain"/>
</dbReference>
<dbReference type="CDD" id="cd02947">
    <property type="entry name" value="TRX_family"/>
    <property type="match status" value="1"/>
</dbReference>
<name>A0ABY6NSK6_9FLAO</name>
<gene>
    <name evidence="3" type="ORF">JRG66_03155</name>
</gene>
<dbReference type="SUPFAM" id="SSF52833">
    <property type="entry name" value="Thioredoxin-like"/>
    <property type="match status" value="1"/>
</dbReference>
<feature type="chain" id="PRO_5045111188" evidence="1">
    <location>
        <begin position="23"/>
        <end position="182"/>
    </location>
</feature>
<dbReference type="Proteomes" id="UP001163981">
    <property type="component" value="Chromosome"/>
</dbReference>
<evidence type="ECO:0000313" key="4">
    <source>
        <dbReference type="Proteomes" id="UP001163981"/>
    </source>
</evidence>
<feature type="signal peptide" evidence="1">
    <location>
        <begin position="1"/>
        <end position="22"/>
    </location>
</feature>
<reference evidence="3" key="1">
    <citation type="submission" date="2021-02" db="EMBL/GenBank/DDBJ databases">
        <title>Salinimicrobium sp. nov. isolated from seawater in Tongyeong, Republic of Korea.</title>
        <authorList>
            <person name="Lee S.-J."/>
        </authorList>
    </citation>
    <scope>NUCLEOTIDE SEQUENCE</scope>
    <source>
        <strain evidence="3">HN-2-9-2</strain>
    </source>
</reference>
<keyword evidence="4" id="KW-1185">Reference proteome</keyword>
<evidence type="ECO:0000259" key="2">
    <source>
        <dbReference type="Pfam" id="PF00085"/>
    </source>
</evidence>
<dbReference type="Pfam" id="PF00085">
    <property type="entry name" value="Thioredoxin"/>
    <property type="match status" value="1"/>
</dbReference>
<dbReference type="InterPro" id="IPR036249">
    <property type="entry name" value="Thioredoxin-like_sf"/>
</dbReference>